<dbReference type="AlphaFoldDB" id="A0A0F7ZUA9"/>
<evidence type="ECO:0000313" key="1">
    <source>
        <dbReference type="EMBL" id="KJZ74543.1"/>
    </source>
</evidence>
<accession>A0A0F7ZUA9</accession>
<gene>
    <name evidence="1" type="ORF">HIM_06139</name>
</gene>
<proteinExistence type="predicted"/>
<dbReference type="OrthoDB" id="4636359at2759"/>
<protein>
    <submittedName>
        <fullName evidence="1">Uncharacterized protein</fullName>
    </submittedName>
</protein>
<dbReference type="Proteomes" id="UP000054481">
    <property type="component" value="Unassembled WGS sequence"/>
</dbReference>
<name>A0A0F7ZUA9_9HYPO</name>
<evidence type="ECO:0000313" key="2">
    <source>
        <dbReference type="Proteomes" id="UP000054481"/>
    </source>
</evidence>
<sequence>MDPFEALPCEVRRMILQSAGTWEDAVRLSHASPALLQTRLDYSASIQSLCRYKEVHNMFPSDLLQDALAIVTAPPRESKDKYRKRMEEFPCFHCLYDTGDDEDKPPQCKHVDKWAAKDFVYPLEDTNFALFGKLQCLYRRLKRYMDDYITKATSTDPVFAYSHVPQWSHSSFCNRTPFFTDQLDAARLSPAEQYRLLKAFLRFELYSVFSSSRLWNDLEAWDDWTERSVQNEKCGTKASCMPCKWRWSLPNRYYEQTILSEQDREGLCCVMEYTRLLYAAIQAQPTALRSCSSSHHSADGFAMDSRSREFIINCGLGLGGFRQLDRVLSGEQHPPLCWLDDANFLKYWDMDVMKPKKDTLPDGSGLWLWLNIEDPWSRGHWEHTELASRDGERVECRIICAYRQRAWAFFDDERLYPESYEFPTVEGAFRSLDKKVKRSSQLRLQKDLYVVGVEGT</sequence>
<dbReference type="EMBL" id="KQ030525">
    <property type="protein sequence ID" value="KJZ74543.1"/>
    <property type="molecule type" value="Genomic_DNA"/>
</dbReference>
<organism evidence="1 2">
    <name type="scientific">Hirsutella minnesotensis 3608</name>
    <dbReference type="NCBI Taxonomy" id="1043627"/>
    <lineage>
        <taxon>Eukaryota</taxon>
        <taxon>Fungi</taxon>
        <taxon>Dikarya</taxon>
        <taxon>Ascomycota</taxon>
        <taxon>Pezizomycotina</taxon>
        <taxon>Sordariomycetes</taxon>
        <taxon>Hypocreomycetidae</taxon>
        <taxon>Hypocreales</taxon>
        <taxon>Ophiocordycipitaceae</taxon>
        <taxon>Hirsutella</taxon>
    </lineage>
</organism>
<reference evidence="1 2" key="1">
    <citation type="journal article" date="2014" name="Genome Biol. Evol.">
        <title>Comparative genomics and transcriptomics analyses reveal divergent lifestyle features of nematode endoparasitic fungus Hirsutella minnesotensis.</title>
        <authorList>
            <person name="Lai Y."/>
            <person name="Liu K."/>
            <person name="Zhang X."/>
            <person name="Zhang X."/>
            <person name="Li K."/>
            <person name="Wang N."/>
            <person name="Shu C."/>
            <person name="Wu Y."/>
            <person name="Wang C."/>
            <person name="Bushley K.E."/>
            <person name="Xiang M."/>
            <person name="Liu X."/>
        </authorList>
    </citation>
    <scope>NUCLEOTIDE SEQUENCE [LARGE SCALE GENOMIC DNA]</scope>
    <source>
        <strain evidence="1 2">3608</strain>
    </source>
</reference>
<keyword evidence="2" id="KW-1185">Reference proteome</keyword>